<keyword evidence="2" id="KW-1185">Reference proteome</keyword>
<reference evidence="1" key="1">
    <citation type="submission" date="2023-07" db="EMBL/GenBank/DDBJ databases">
        <title>Genome content predicts the carbon catabolic preferences of heterotrophic bacteria.</title>
        <authorList>
            <person name="Gralka M."/>
        </authorList>
    </citation>
    <scope>NUCLEOTIDE SEQUENCE</scope>
    <source>
        <strain evidence="1">4G09</strain>
    </source>
</reference>
<gene>
    <name evidence="1" type="ORF">Q8W34_17660</name>
</gene>
<accession>A0ABT9FIB0</accession>
<sequence length="86" mass="9606">MTTVIQQSLTNEEDQTAQSEGWALFDAGGEVQLQKIDELEVFSKDEDAHAFVKQLADAGSLLHYEQLPLNAARFEGVSKRKPKLPF</sequence>
<protein>
    <submittedName>
        <fullName evidence="1">Uncharacterized protein</fullName>
    </submittedName>
</protein>
<comment type="caution">
    <text evidence="1">The sequence shown here is derived from an EMBL/GenBank/DDBJ whole genome shotgun (WGS) entry which is preliminary data.</text>
</comment>
<dbReference type="Proteomes" id="UP001177212">
    <property type="component" value="Unassembled WGS sequence"/>
</dbReference>
<proteinExistence type="predicted"/>
<dbReference type="RefSeq" id="WP_305473116.1">
    <property type="nucleotide sequence ID" value="NZ_JAUYVT010000020.1"/>
</dbReference>
<evidence type="ECO:0000313" key="1">
    <source>
        <dbReference type="EMBL" id="MDP2566478.1"/>
    </source>
</evidence>
<dbReference type="EMBL" id="JAUYVT010000020">
    <property type="protein sequence ID" value="MDP2566478.1"/>
    <property type="molecule type" value="Genomic_DNA"/>
</dbReference>
<name>A0ABT9FIB0_9GAMM</name>
<organism evidence="1 2">
    <name type="scientific">Pseudoalteromonas marina</name>
    <dbReference type="NCBI Taxonomy" id="267375"/>
    <lineage>
        <taxon>Bacteria</taxon>
        <taxon>Pseudomonadati</taxon>
        <taxon>Pseudomonadota</taxon>
        <taxon>Gammaproteobacteria</taxon>
        <taxon>Alteromonadales</taxon>
        <taxon>Pseudoalteromonadaceae</taxon>
        <taxon>Pseudoalteromonas</taxon>
    </lineage>
</organism>
<evidence type="ECO:0000313" key="2">
    <source>
        <dbReference type="Proteomes" id="UP001177212"/>
    </source>
</evidence>